<reference evidence="6" key="1">
    <citation type="submission" date="2022-12" db="EMBL/GenBank/DDBJ databases">
        <title>Reference genome sequencing for broad-spectrum identification of bacterial and archaeal isolates by mass spectrometry.</title>
        <authorList>
            <person name="Sekiguchi Y."/>
            <person name="Tourlousse D.M."/>
        </authorList>
    </citation>
    <scope>NUCLEOTIDE SEQUENCE</scope>
    <source>
        <strain evidence="6">LLR39Z86</strain>
    </source>
</reference>
<dbReference type="Gene3D" id="3.40.50.1980">
    <property type="entry name" value="Nitrogenase molybdenum iron protein domain"/>
    <property type="match status" value="2"/>
</dbReference>
<keyword evidence="7" id="KW-1185">Reference proteome</keyword>
<dbReference type="PROSITE" id="PS51318">
    <property type="entry name" value="TAT"/>
    <property type="match status" value="1"/>
</dbReference>
<dbReference type="SUPFAM" id="SSF53807">
    <property type="entry name" value="Helical backbone' metal receptor"/>
    <property type="match status" value="1"/>
</dbReference>
<comment type="subcellular location">
    <subcellularLocation>
        <location evidence="1">Cell envelope</location>
    </subcellularLocation>
</comment>
<dbReference type="GO" id="GO:1901678">
    <property type="term" value="P:iron coordination entity transport"/>
    <property type="evidence" value="ECO:0007669"/>
    <property type="project" value="UniProtKB-ARBA"/>
</dbReference>
<dbReference type="AlphaFoldDB" id="A0A9W6LG61"/>
<evidence type="ECO:0000256" key="2">
    <source>
        <dbReference type="ARBA" id="ARBA00008814"/>
    </source>
</evidence>
<dbReference type="RefSeq" id="WP_270115414.1">
    <property type="nucleotide sequence ID" value="NZ_BAAAOL010000002.1"/>
</dbReference>
<comment type="similarity">
    <text evidence="2">Belongs to the bacterial solute-binding protein 8 family.</text>
</comment>
<evidence type="ECO:0000256" key="1">
    <source>
        <dbReference type="ARBA" id="ARBA00004196"/>
    </source>
</evidence>
<keyword evidence="4" id="KW-0732">Signal</keyword>
<name>A0A9W6LG61_9ACTN</name>
<accession>A0A9W6LG61</accession>
<dbReference type="EMBL" id="BSDT01000001">
    <property type="protein sequence ID" value="GLI41354.1"/>
    <property type="molecule type" value="Genomic_DNA"/>
</dbReference>
<dbReference type="PROSITE" id="PS50983">
    <property type="entry name" value="FE_B12_PBP"/>
    <property type="match status" value="1"/>
</dbReference>
<dbReference type="InterPro" id="IPR002491">
    <property type="entry name" value="ABC_transptr_periplasmic_BD"/>
</dbReference>
<feature type="domain" description="Fe/B12 periplasmic-binding" evidence="5">
    <location>
        <begin position="62"/>
        <end position="337"/>
    </location>
</feature>
<evidence type="ECO:0000256" key="4">
    <source>
        <dbReference type="ARBA" id="ARBA00022729"/>
    </source>
</evidence>
<proteinExistence type="inferred from homology"/>
<gene>
    <name evidence="6" type="ORF">GALLR39Z86_12040</name>
</gene>
<dbReference type="InterPro" id="IPR006311">
    <property type="entry name" value="TAT_signal"/>
</dbReference>
<dbReference type="PANTHER" id="PTHR30532">
    <property type="entry name" value="IRON III DICITRATE-BINDING PERIPLASMIC PROTEIN"/>
    <property type="match status" value="1"/>
</dbReference>
<dbReference type="PANTHER" id="PTHR30532:SF24">
    <property type="entry name" value="FERRIC ENTEROBACTIN-BINDING PERIPLASMIC PROTEIN FEPB"/>
    <property type="match status" value="1"/>
</dbReference>
<evidence type="ECO:0000313" key="6">
    <source>
        <dbReference type="EMBL" id="GLI41354.1"/>
    </source>
</evidence>
<dbReference type="Pfam" id="PF01497">
    <property type="entry name" value="Peripla_BP_2"/>
    <property type="match status" value="1"/>
</dbReference>
<evidence type="ECO:0000313" key="7">
    <source>
        <dbReference type="Proteomes" id="UP001144313"/>
    </source>
</evidence>
<dbReference type="InterPro" id="IPR051313">
    <property type="entry name" value="Bact_iron-sidero_bind"/>
</dbReference>
<comment type="caution">
    <text evidence="6">The sequence shown here is derived from an EMBL/GenBank/DDBJ whole genome shotgun (WGS) entry which is preliminary data.</text>
</comment>
<keyword evidence="3" id="KW-0813">Transport</keyword>
<evidence type="ECO:0000259" key="5">
    <source>
        <dbReference type="PROSITE" id="PS50983"/>
    </source>
</evidence>
<dbReference type="GO" id="GO:0030288">
    <property type="term" value="C:outer membrane-bounded periplasmic space"/>
    <property type="evidence" value="ECO:0007669"/>
    <property type="project" value="TreeGrafter"/>
</dbReference>
<evidence type="ECO:0000256" key="3">
    <source>
        <dbReference type="ARBA" id="ARBA00022448"/>
    </source>
</evidence>
<dbReference type="Proteomes" id="UP001144313">
    <property type="component" value="Unassembled WGS sequence"/>
</dbReference>
<protein>
    <submittedName>
        <fullName evidence="6">ABC transporter substrate-binding protein</fullName>
    </submittedName>
</protein>
<organism evidence="6 7">
    <name type="scientific">Glycomyces algeriensis</name>
    <dbReference type="NCBI Taxonomy" id="256037"/>
    <lineage>
        <taxon>Bacteria</taxon>
        <taxon>Bacillati</taxon>
        <taxon>Actinomycetota</taxon>
        <taxon>Actinomycetes</taxon>
        <taxon>Glycomycetales</taxon>
        <taxon>Glycomycetaceae</taxon>
        <taxon>Glycomyces</taxon>
    </lineage>
</organism>
<sequence length="338" mass="35619">MASTSHLHSKLKRRRLIAAAGGLGGAALLAACSDGDEGSAGGEAWTFTDDRGETVDLEAPPVTIVAFTGLAAALHDYGIAIKHVYGPTIAEDGTADPQAGRLPVDDLDILGNVYGEFDMEAFAALNPQLLASHHYEGYPLWYLPEENVGEVESLAPTVGVEISNGTLDEVIDRHTRLAEALGADLTTSANTAAIERYDAAVETLRSAAAANPIRVLVANAYGENFNVANPPNFNVLVKCVELGLDLVVPESTDEGGYWEALSWENAAKYDADLVFLDARTGNLQPDDLAGYPTWNAISAVAAGQVFAWNSEPVYSHLGSAEILEGIAQAVTDARPVTG</sequence>